<dbReference type="GO" id="GO:0045892">
    <property type="term" value="P:negative regulation of DNA-templated transcription"/>
    <property type="evidence" value="ECO:0007669"/>
    <property type="project" value="TreeGrafter"/>
</dbReference>
<name>A0AA41U102_9ACTN</name>
<dbReference type="SMART" id="SM00346">
    <property type="entry name" value="HTH_ICLR"/>
    <property type="match status" value="1"/>
</dbReference>
<evidence type="ECO:0000259" key="4">
    <source>
        <dbReference type="PROSITE" id="PS51077"/>
    </source>
</evidence>
<accession>A0AA41U102</accession>
<gene>
    <name evidence="6" type="ORF">LZ495_00175</name>
</gene>
<keyword evidence="3" id="KW-0804">Transcription</keyword>
<dbReference type="Pfam" id="PF09339">
    <property type="entry name" value="HTH_IclR"/>
    <property type="match status" value="1"/>
</dbReference>
<dbReference type="Proteomes" id="UP001165378">
    <property type="component" value="Unassembled WGS sequence"/>
</dbReference>
<dbReference type="PROSITE" id="PS51077">
    <property type="entry name" value="HTH_ICLR"/>
    <property type="match status" value="1"/>
</dbReference>
<dbReference type="InterPro" id="IPR014757">
    <property type="entry name" value="Tscrpt_reg_IclR_C"/>
</dbReference>
<evidence type="ECO:0000259" key="5">
    <source>
        <dbReference type="PROSITE" id="PS51078"/>
    </source>
</evidence>
<protein>
    <submittedName>
        <fullName evidence="6">Helix-turn-helix domain-containing protein</fullName>
    </submittedName>
</protein>
<dbReference type="GO" id="GO:0003677">
    <property type="term" value="F:DNA binding"/>
    <property type="evidence" value="ECO:0007669"/>
    <property type="project" value="UniProtKB-KW"/>
</dbReference>
<evidence type="ECO:0000256" key="1">
    <source>
        <dbReference type="ARBA" id="ARBA00023015"/>
    </source>
</evidence>
<proteinExistence type="predicted"/>
<dbReference type="EMBL" id="JAKFHA010000001">
    <property type="protein sequence ID" value="MCF2525644.1"/>
    <property type="molecule type" value="Genomic_DNA"/>
</dbReference>
<dbReference type="SUPFAM" id="SSF46785">
    <property type="entry name" value="Winged helix' DNA-binding domain"/>
    <property type="match status" value="1"/>
</dbReference>
<sequence>MVRPALAATRAIDILNFFAAHPGGTFTLSELSASLGINLASALSVLQSLEDAGYLVRHPRRKTYELGPSLVALGDAALRSNRAVDLARVEMRLLAEEFSTEAIISVAVGDDLVILAVEGRPQLSSADVRVGQRMPLVPPLGQVFFAWSPPHEIDAWLGRLDGRMQATARVHLPLTLAAVRERGYSVTVESPTRTEIGATLERLADRPREAPRLRDRLAELAAALGEEDYELVEVDPEATYDITTVVAPVYDAQGQVALALTLNGLSQITGRQATAHGDRLAATARLITKQTGGRTPDAAFP</sequence>
<dbReference type="PANTHER" id="PTHR30136:SF35">
    <property type="entry name" value="HTH-TYPE TRANSCRIPTIONAL REGULATOR RV1719"/>
    <property type="match status" value="1"/>
</dbReference>
<dbReference type="InterPro" id="IPR036388">
    <property type="entry name" value="WH-like_DNA-bd_sf"/>
</dbReference>
<evidence type="ECO:0000256" key="2">
    <source>
        <dbReference type="ARBA" id="ARBA00023125"/>
    </source>
</evidence>
<dbReference type="GO" id="GO:0003700">
    <property type="term" value="F:DNA-binding transcription factor activity"/>
    <property type="evidence" value="ECO:0007669"/>
    <property type="project" value="TreeGrafter"/>
</dbReference>
<feature type="domain" description="HTH iclR-type" evidence="4">
    <location>
        <begin position="5"/>
        <end position="68"/>
    </location>
</feature>
<keyword evidence="7" id="KW-1185">Reference proteome</keyword>
<dbReference type="PROSITE" id="PS51078">
    <property type="entry name" value="ICLR_ED"/>
    <property type="match status" value="1"/>
</dbReference>
<evidence type="ECO:0000313" key="6">
    <source>
        <dbReference type="EMBL" id="MCF2525644.1"/>
    </source>
</evidence>
<organism evidence="6 7">
    <name type="scientific">Yinghuangia soli</name>
    <dbReference type="NCBI Taxonomy" id="2908204"/>
    <lineage>
        <taxon>Bacteria</taxon>
        <taxon>Bacillati</taxon>
        <taxon>Actinomycetota</taxon>
        <taxon>Actinomycetes</taxon>
        <taxon>Kitasatosporales</taxon>
        <taxon>Streptomycetaceae</taxon>
        <taxon>Yinghuangia</taxon>
    </lineage>
</organism>
<dbReference type="RefSeq" id="WP_235049678.1">
    <property type="nucleotide sequence ID" value="NZ_JAKFHA010000001.1"/>
</dbReference>
<dbReference type="InterPro" id="IPR050707">
    <property type="entry name" value="HTH_MetabolicPath_Reg"/>
</dbReference>
<keyword evidence="1" id="KW-0805">Transcription regulation</keyword>
<evidence type="ECO:0000256" key="3">
    <source>
        <dbReference type="ARBA" id="ARBA00023163"/>
    </source>
</evidence>
<dbReference type="InterPro" id="IPR005471">
    <property type="entry name" value="Tscrpt_reg_IclR_N"/>
</dbReference>
<dbReference type="PANTHER" id="PTHR30136">
    <property type="entry name" value="HELIX-TURN-HELIX TRANSCRIPTIONAL REGULATOR, ICLR FAMILY"/>
    <property type="match status" value="1"/>
</dbReference>
<dbReference type="SUPFAM" id="SSF55781">
    <property type="entry name" value="GAF domain-like"/>
    <property type="match status" value="1"/>
</dbReference>
<dbReference type="Gene3D" id="3.30.450.40">
    <property type="match status" value="2"/>
</dbReference>
<comment type="caution">
    <text evidence="6">The sequence shown here is derived from an EMBL/GenBank/DDBJ whole genome shotgun (WGS) entry which is preliminary data.</text>
</comment>
<keyword evidence="2" id="KW-0238">DNA-binding</keyword>
<dbReference type="InterPro" id="IPR036390">
    <property type="entry name" value="WH_DNA-bd_sf"/>
</dbReference>
<dbReference type="Gene3D" id="1.10.10.10">
    <property type="entry name" value="Winged helix-like DNA-binding domain superfamily/Winged helix DNA-binding domain"/>
    <property type="match status" value="1"/>
</dbReference>
<feature type="domain" description="IclR-ED" evidence="5">
    <location>
        <begin position="69"/>
        <end position="293"/>
    </location>
</feature>
<dbReference type="AlphaFoldDB" id="A0AA41U102"/>
<evidence type="ECO:0000313" key="7">
    <source>
        <dbReference type="Proteomes" id="UP001165378"/>
    </source>
</evidence>
<reference evidence="6" key="1">
    <citation type="submission" date="2022-01" db="EMBL/GenBank/DDBJ databases">
        <title>Genome-Based Taxonomic Classification of the Phylum Actinobacteria.</title>
        <authorList>
            <person name="Gao Y."/>
        </authorList>
    </citation>
    <scope>NUCLEOTIDE SEQUENCE</scope>
    <source>
        <strain evidence="6">KLBMP 8922</strain>
    </source>
</reference>
<dbReference type="InterPro" id="IPR029016">
    <property type="entry name" value="GAF-like_dom_sf"/>
</dbReference>